<feature type="compositionally biased region" description="Low complexity" evidence="1">
    <location>
        <begin position="194"/>
        <end position="250"/>
    </location>
</feature>
<feature type="chain" id="PRO_5029458957" evidence="2">
    <location>
        <begin position="24"/>
        <end position="361"/>
    </location>
</feature>
<feature type="region of interest" description="Disordered" evidence="1">
    <location>
        <begin position="101"/>
        <end position="337"/>
    </location>
</feature>
<feature type="compositionally biased region" description="Low complexity" evidence="1">
    <location>
        <begin position="130"/>
        <end position="141"/>
    </location>
</feature>
<dbReference type="GO" id="GO:0009055">
    <property type="term" value="F:electron transfer activity"/>
    <property type="evidence" value="ECO:0007669"/>
    <property type="project" value="InterPro"/>
</dbReference>
<evidence type="ECO:0000259" key="3">
    <source>
        <dbReference type="PROSITE" id="PS51485"/>
    </source>
</evidence>
<dbReference type="GO" id="GO:0005886">
    <property type="term" value="C:plasma membrane"/>
    <property type="evidence" value="ECO:0007669"/>
    <property type="project" value="TreeGrafter"/>
</dbReference>
<name>A0A7J0GNQ9_9ERIC</name>
<feature type="compositionally biased region" description="Polar residues" evidence="1">
    <location>
        <begin position="324"/>
        <end position="337"/>
    </location>
</feature>
<accession>A0A7J0GNQ9</accession>
<feature type="domain" description="Phytocyanin" evidence="3">
    <location>
        <begin position="24"/>
        <end position="143"/>
    </location>
</feature>
<feature type="signal peptide" evidence="2">
    <location>
        <begin position="1"/>
        <end position="23"/>
    </location>
</feature>
<dbReference type="AlphaFoldDB" id="A0A7J0GNQ9"/>
<dbReference type="PANTHER" id="PTHR33021:SF185">
    <property type="entry name" value="EARLY NODULIN-LIKE PROTEIN 3-RELATED"/>
    <property type="match status" value="1"/>
</dbReference>
<keyword evidence="2" id="KW-0732">Signal</keyword>
<dbReference type="Gene3D" id="2.60.40.420">
    <property type="entry name" value="Cupredoxins - blue copper proteins"/>
    <property type="match status" value="1"/>
</dbReference>
<dbReference type="EMBL" id="BJWL01000023">
    <property type="protein sequence ID" value="GFZ12432.1"/>
    <property type="molecule type" value="Genomic_DNA"/>
</dbReference>
<proteinExistence type="predicted"/>
<dbReference type="PRINTS" id="PR01217">
    <property type="entry name" value="PRICHEXTENSN"/>
</dbReference>
<evidence type="ECO:0000256" key="1">
    <source>
        <dbReference type="SAM" id="MobiDB-lite"/>
    </source>
</evidence>
<dbReference type="SUPFAM" id="SSF49503">
    <property type="entry name" value="Cupredoxins"/>
    <property type="match status" value="1"/>
</dbReference>
<dbReference type="InterPro" id="IPR003245">
    <property type="entry name" value="Phytocyanin_dom"/>
</dbReference>
<feature type="compositionally biased region" description="Low complexity" evidence="1">
    <location>
        <begin position="159"/>
        <end position="177"/>
    </location>
</feature>
<comment type="caution">
    <text evidence="4">The sequence shown here is derived from an EMBL/GenBank/DDBJ whole genome shotgun (WGS) entry which is preliminary data.</text>
</comment>
<dbReference type="PANTHER" id="PTHR33021">
    <property type="entry name" value="BLUE COPPER PROTEIN"/>
    <property type="match status" value="1"/>
</dbReference>
<evidence type="ECO:0000313" key="4">
    <source>
        <dbReference type="EMBL" id="GFZ12432.1"/>
    </source>
</evidence>
<dbReference type="PROSITE" id="PS51485">
    <property type="entry name" value="PHYTOCYANIN"/>
    <property type="match status" value="1"/>
</dbReference>
<dbReference type="Pfam" id="PF02298">
    <property type="entry name" value="Cu_bind_like"/>
    <property type="match status" value="1"/>
</dbReference>
<keyword evidence="5" id="KW-1185">Reference proteome</keyword>
<protein>
    <submittedName>
        <fullName evidence="4">Early nodulin-like protein 4</fullName>
    </submittedName>
</protein>
<reference evidence="4 5" key="1">
    <citation type="submission" date="2019-07" db="EMBL/GenBank/DDBJ databases">
        <title>De Novo Assembly of kiwifruit Actinidia rufa.</title>
        <authorList>
            <person name="Sugita-Konishi S."/>
            <person name="Sato K."/>
            <person name="Mori E."/>
            <person name="Abe Y."/>
            <person name="Kisaki G."/>
            <person name="Hamano K."/>
            <person name="Suezawa K."/>
            <person name="Otani M."/>
            <person name="Fukuda T."/>
            <person name="Manabe T."/>
            <person name="Gomi K."/>
            <person name="Tabuchi M."/>
            <person name="Akimitsu K."/>
            <person name="Kataoka I."/>
        </authorList>
    </citation>
    <scope>NUCLEOTIDE SEQUENCE [LARGE SCALE GENOMIC DNA]</scope>
    <source>
        <strain evidence="5">cv. Fuchu</strain>
    </source>
</reference>
<feature type="compositionally biased region" description="Pro residues" evidence="1">
    <location>
        <begin position="142"/>
        <end position="158"/>
    </location>
</feature>
<sequence>MASLRSVWLLSVLFAGLMGSLKAYQFNVGGKDGWVQNPSESYSSWSSRMRFQINDALFFKYMQGTDSVLVVSKEDYDTCNTQKPIMKLDGGPEAQRCRHSFEKPTKVDSTSNPTFGNRSSGTRRSDSGDTPKSPSPTASTPSQPPPATTPATSPPPAGQTPAATSPSSFSPSASTPSRTPPSKNPAISPAPMGQTPVTSPNSPSPSTSNSSQSPTPYSPATSPVTGGQTPGTSPSSPSQSPSVSTPSLSPASNTPEMSPTMAPVGQTPATSPNSPSPSVSTPSPSPATTTPATSPAMTPATQSPAPLSPPGVNGPNADGAPVNTGASGLPDSSSPAFTPSIVFVSLVTIVLSVFMGDSFDR</sequence>
<dbReference type="InterPro" id="IPR039391">
    <property type="entry name" value="Phytocyanin-like"/>
</dbReference>
<dbReference type="Proteomes" id="UP000585474">
    <property type="component" value="Unassembled WGS sequence"/>
</dbReference>
<dbReference type="InterPro" id="IPR008972">
    <property type="entry name" value="Cupredoxin"/>
</dbReference>
<evidence type="ECO:0000256" key="2">
    <source>
        <dbReference type="SAM" id="SignalP"/>
    </source>
</evidence>
<feature type="compositionally biased region" description="Polar residues" evidence="1">
    <location>
        <begin position="107"/>
        <end position="117"/>
    </location>
</feature>
<organism evidence="4 5">
    <name type="scientific">Actinidia rufa</name>
    <dbReference type="NCBI Taxonomy" id="165716"/>
    <lineage>
        <taxon>Eukaryota</taxon>
        <taxon>Viridiplantae</taxon>
        <taxon>Streptophyta</taxon>
        <taxon>Embryophyta</taxon>
        <taxon>Tracheophyta</taxon>
        <taxon>Spermatophyta</taxon>
        <taxon>Magnoliopsida</taxon>
        <taxon>eudicotyledons</taxon>
        <taxon>Gunneridae</taxon>
        <taxon>Pentapetalae</taxon>
        <taxon>asterids</taxon>
        <taxon>Ericales</taxon>
        <taxon>Actinidiaceae</taxon>
        <taxon>Actinidia</taxon>
    </lineage>
</organism>
<gene>
    <name evidence="4" type="ORF">Acr_23g0008170</name>
</gene>
<evidence type="ECO:0000313" key="5">
    <source>
        <dbReference type="Proteomes" id="UP000585474"/>
    </source>
</evidence>
<feature type="compositionally biased region" description="Low complexity" evidence="1">
    <location>
        <begin position="267"/>
        <end position="305"/>
    </location>
</feature>